<name>Q9TWV0_ANTEL</name>
<keyword id="KW-0903">Direct protein sequencing</keyword>
<reference key="1">
    <citation type="journal article" date="1992" name="Peptides">
        <title>Isolation of Leu-Pro-Pro-Gly-Pro-Leu-Pro-Arg-Pro-NH2 (Antho-RPamide), an N-terminally protected, biologically active neuropeptide from sea anemones.</title>
        <authorList>
            <person name="Carstensen K."/>
            <person name="Rinehart K.L."/>
            <person name="McFarlane I.D."/>
            <person name="Grimmelikhuijzen C.J."/>
        </authorList>
    </citation>
    <scope>PROTEIN SEQUENCE</scope>
</reference>
<protein>
    <submittedName>
        <fullName>Antho-RPAMIDE=NEUROPEPTIDE</fullName>
    </submittedName>
</protein>
<accession>Q9TWV0</accession>
<proteinExistence type="evidence at protein level"/>
<organism>
    <name type="scientific">Anthopleura elegantissima</name>
    <name type="common">Green aggregating anemone</name>
    <name type="synonym">Actinia elegantissima</name>
    <dbReference type="NCBI Taxonomy" id="6110"/>
    <lineage>
        <taxon>Eukaryota</taxon>
        <taxon>Metazoa</taxon>
        <taxon>Cnidaria</taxon>
        <taxon>Anthozoa</taxon>
        <taxon>Hexacorallia</taxon>
        <taxon>Actiniaria</taxon>
        <taxon>Actiniidae</taxon>
        <taxon>Anthopleura</taxon>
    </lineage>
</organism>
<sequence length="9" mass="943">LPPGPLPRP</sequence>